<sequence length="370" mass="40103">MDGAFGSLLVVAIIIGIVVMFIQRSNRQQREGRSGRSSTGSYRKPSAGRPAASSSQPPAALGVPQGHPARQAAERLEYALTADFEARVKDRVLKNEPGMGERDWQWRWFELKRYFLMCGVLRNVPMYSAKVDDVWHEMLMFTWEYEQFCKNFCSSFIHHAPHAPGAKADPADRAWFDWVYGELFTILPASAKLWGAFYRTPLARERIEELELALEQELFARRFNTKAAEAYPDLNSTAAYLIERGRRLASDARNGAEKGTSYEDPYRNNGMLNDPMIMTGVLSGALFFSSMGSADDFDRQMEEAQTEAQRQVNGGSGGSASGCGSYGDSDSDHDSGGNDGSSCSGSGDSGGGGSSCSSGGGGGCGGGCSS</sequence>
<feature type="compositionally biased region" description="Gly residues" evidence="1">
    <location>
        <begin position="347"/>
        <end position="370"/>
    </location>
</feature>
<accession>A0ABV6J3L0</accession>
<proteinExistence type="predicted"/>
<reference evidence="3 4" key="1">
    <citation type="submission" date="2024-09" db="EMBL/GenBank/DDBJ databases">
        <authorList>
            <person name="Sun Q."/>
            <person name="Mori K."/>
        </authorList>
    </citation>
    <scope>NUCLEOTIDE SEQUENCE [LARGE SCALE GENOMIC DNA]</scope>
    <source>
        <strain evidence="3 4">CCM 4839</strain>
    </source>
</reference>
<organism evidence="3 4">
    <name type="scientific">Paenibacillus mendelii</name>
    <dbReference type="NCBI Taxonomy" id="206163"/>
    <lineage>
        <taxon>Bacteria</taxon>
        <taxon>Bacillati</taxon>
        <taxon>Bacillota</taxon>
        <taxon>Bacilli</taxon>
        <taxon>Bacillales</taxon>
        <taxon>Paenibacillaceae</taxon>
        <taxon>Paenibacillus</taxon>
    </lineage>
</organism>
<name>A0ABV6J3L0_9BACL</name>
<feature type="transmembrane region" description="Helical" evidence="2">
    <location>
        <begin position="6"/>
        <end position="23"/>
    </location>
</feature>
<keyword evidence="2" id="KW-1133">Transmembrane helix</keyword>
<dbReference type="EMBL" id="JBHLVF010000008">
    <property type="protein sequence ID" value="MFC0390469.1"/>
    <property type="molecule type" value="Genomic_DNA"/>
</dbReference>
<feature type="compositionally biased region" description="Gly residues" evidence="1">
    <location>
        <begin position="314"/>
        <end position="325"/>
    </location>
</feature>
<dbReference type="Proteomes" id="UP001589818">
    <property type="component" value="Unassembled WGS sequence"/>
</dbReference>
<feature type="compositionally biased region" description="Low complexity" evidence="1">
    <location>
        <begin position="35"/>
        <end position="60"/>
    </location>
</feature>
<evidence type="ECO:0000256" key="2">
    <source>
        <dbReference type="SAM" id="Phobius"/>
    </source>
</evidence>
<evidence type="ECO:0008006" key="5">
    <source>
        <dbReference type="Google" id="ProtNLM"/>
    </source>
</evidence>
<dbReference type="RefSeq" id="WP_204820092.1">
    <property type="nucleotide sequence ID" value="NZ_JANHOF010000010.1"/>
</dbReference>
<feature type="region of interest" description="Disordered" evidence="1">
    <location>
        <begin position="298"/>
        <end position="370"/>
    </location>
</feature>
<keyword evidence="4" id="KW-1185">Reference proteome</keyword>
<gene>
    <name evidence="3" type="ORF">ACFFJ8_03660</name>
</gene>
<evidence type="ECO:0000313" key="4">
    <source>
        <dbReference type="Proteomes" id="UP001589818"/>
    </source>
</evidence>
<keyword evidence="2" id="KW-0472">Membrane</keyword>
<keyword evidence="2" id="KW-0812">Transmembrane</keyword>
<evidence type="ECO:0000256" key="1">
    <source>
        <dbReference type="SAM" id="MobiDB-lite"/>
    </source>
</evidence>
<feature type="region of interest" description="Disordered" evidence="1">
    <location>
        <begin position="28"/>
        <end position="66"/>
    </location>
</feature>
<protein>
    <recommendedName>
        <fullName evidence="5">DUF2207 domain-containing protein</fullName>
    </recommendedName>
</protein>
<comment type="caution">
    <text evidence="3">The sequence shown here is derived from an EMBL/GenBank/DDBJ whole genome shotgun (WGS) entry which is preliminary data.</text>
</comment>
<evidence type="ECO:0000313" key="3">
    <source>
        <dbReference type="EMBL" id="MFC0390469.1"/>
    </source>
</evidence>